<feature type="compositionally biased region" description="Low complexity" evidence="1">
    <location>
        <begin position="773"/>
        <end position="791"/>
    </location>
</feature>
<comment type="caution">
    <text evidence="2">The sequence shown here is derived from an EMBL/GenBank/DDBJ whole genome shotgun (WGS) entry which is preliminary data.</text>
</comment>
<feature type="compositionally biased region" description="Basic and acidic residues" evidence="1">
    <location>
        <begin position="220"/>
        <end position="230"/>
    </location>
</feature>
<sequence>MHVDTVQARYRMDGPIIAATTAALAAATQTAYIVTDFLRDVPPAHSELESVLIELFDLRGFFERLQHNAPPDVLCNPLIGVTRGCTDACARIDSCLAGCGDGPLRSGRWALTDASVDIRRLARALGFCRQAVQFAFEAIARNVSQQTMADVEYVRKHLTPSGLRVTRLDAVLAHCLDEVENYVAAVESLPAATPDTPSAVDQPLPPTPSVHTMMTNFRRRSSDSIDRADMRPYSATSSELQSISETSTHSQPGAVPDESLSDGPGHGPRRLKPSPLQLTVKSMSVTDVRPSQGYSLFPSPPPTKSLPPIPPPKSPYRRKGPSASTNQVPSIPAKSRSRAASETTYDLNRDSKFSSLSEAASNRYSTASSFAKPPVRTSSHAYEPPLASPKPTVSTVSEDSSGLEIIPVRRLEPGDKESAHGVYSIDTSPTSTVLASRHGKTHVNLWDLTSGCDLITTIKVSSNVQAQPRSRENFIRSHAILSETLNLVVITSGFGHTLEIHNWAKRKKVQSISDAYRWAYARQAQSECYPLAAYREEKDTIDLFPSSPPSSKKPFGKPRSIELRKAGLPFLPKLPELAYSATGPLLVAAAGPRPPRPNCPPPEHAALLMAWRLDDGGTDGGAGPAHRPYKFLMPDRRKHPELENSLALSLVTYGSVAVSVWIPAKFKTIGRPGMWQVEPVVVTERVVLVWDFSTDKTTTYKIPDALNCVSPDCRFVAYCDSGSAQRQGALVVLDAMSGRELWRMGGSGSSGSSGRGSGTAWDGRSESSRRSGRSSQKSGRSSELGEPPQQQAAGLEQLGGDVGKVTELAFSGDGGRLFVGDIDGGVGVYDIREGMGIGREKSLQQDTHYF</sequence>
<evidence type="ECO:0000313" key="3">
    <source>
        <dbReference type="Proteomes" id="UP001600888"/>
    </source>
</evidence>
<protein>
    <submittedName>
        <fullName evidence="2">Uncharacterized protein</fullName>
    </submittedName>
</protein>
<feature type="region of interest" description="Disordered" evidence="1">
    <location>
        <begin position="364"/>
        <end position="401"/>
    </location>
</feature>
<feature type="compositionally biased region" description="Gly residues" evidence="1">
    <location>
        <begin position="745"/>
        <end position="757"/>
    </location>
</feature>
<dbReference type="InterPro" id="IPR015943">
    <property type="entry name" value="WD40/YVTN_repeat-like_dom_sf"/>
</dbReference>
<accession>A0ABR4E011</accession>
<feature type="compositionally biased region" description="Polar residues" evidence="1">
    <location>
        <begin position="276"/>
        <end position="285"/>
    </location>
</feature>
<feature type="region of interest" description="Disordered" evidence="1">
    <location>
        <begin position="743"/>
        <end position="791"/>
    </location>
</feature>
<dbReference type="EMBL" id="JBAWTH010000127">
    <property type="protein sequence ID" value="KAL2275772.1"/>
    <property type="molecule type" value="Genomic_DNA"/>
</dbReference>
<dbReference type="Proteomes" id="UP001600888">
    <property type="component" value="Unassembled WGS sequence"/>
</dbReference>
<evidence type="ECO:0000313" key="2">
    <source>
        <dbReference type="EMBL" id="KAL2275772.1"/>
    </source>
</evidence>
<keyword evidence="3" id="KW-1185">Reference proteome</keyword>
<name>A0ABR4E011_9PEZI</name>
<dbReference type="SMART" id="SM00320">
    <property type="entry name" value="WD40"/>
    <property type="match status" value="2"/>
</dbReference>
<dbReference type="SUPFAM" id="SSF82171">
    <property type="entry name" value="DPP6 N-terminal domain-like"/>
    <property type="match status" value="1"/>
</dbReference>
<reference evidence="2 3" key="1">
    <citation type="submission" date="2024-03" db="EMBL/GenBank/DDBJ databases">
        <title>A high-quality draft genome sequence of Diaporthe vaccinii, a causative agent of upright dieback and viscid rot disease in cranberry plants.</title>
        <authorList>
            <person name="Sarrasin M."/>
            <person name="Lang B.F."/>
            <person name="Burger G."/>
        </authorList>
    </citation>
    <scope>NUCLEOTIDE SEQUENCE [LARGE SCALE GENOMIC DNA]</scope>
    <source>
        <strain evidence="2 3">IS7</strain>
    </source>
</reference>
<feature type="compositionally biased region" description="Pro residues" evidence="1">
    <location>
        <begin position="298"/>
        <end position="314"/>
    </location>
</feature>
<dbReference type="InterPro" id="IPR001680">
    <property type="entry name" value="WD40_rpt"/>
</dbReference>
<gene>
    <name evidence="2" type="ORF">FJTKL_01624</name>
</gene>
<organism evidence="2 3">
    <name type="scientific">Diaporthe vaccinii</name>
    <dbReference type="NCBI Taxonomy" id="105482"/>
    <lineage>
        <taxon>Eukaryota</taxon>
        <taxon>Fungi</taxon>
        <taxon>Dikarya</taxon>
        <taxon>Ascomycota</taxon>
        <taxon>Pezizomycotina</taxon>
        <taxon>Sordariomycetes</taxon>
        <taxon>Sordariomycetidae</taxon>
        <taxon>Diaporthales</taxon>
        <taxon>Diaporthaceae</taxon>
        <taxon>Diaporthe</taxon>
        <taxon>Diaporthe eres species complex</taxon>
    </lineage>
</organism>
<feature type="region of interest" description="Disordered" evidence="1">
    <location>
        <begin position="192"/>
        <end position="346"/>
    </location>
</feature>
<feature type="compositionally biased region" description="Polar residues" evidence="1">
    <location>
        <begin position="234"/>
        <end position="251"/>
    </location>
</feature>
<dbReference type="Gene3D" id="2.130.10.10">
    <property type="entry name" value="YVTN repeat-like/Quinoprotein amine dehydrogenase"/>
    <property type="match status" value="1"/>
</dbReference>
<feature type="compositionally biased region" description="Polar residues" evidence="1">
    <location>
        <begin position="391"/>
        <end position="400"/>
    </location>
</feature>
<proteinExistence type="predicted"/>
<evidence type="ECO:0000256" key="1">
    <source>
        <dbReference type="SAM" id="MobiDB-lite"/>
    </source>
</evidence>